<reference evidence="5" key="1">
    <citation type="submission" date="2016-10" db="EMBL/GenBank/DDBJ databases">
        <authorList>
            <person name="Varghese N."/>
            <person name="Submissions S."/>
        </authorList>
    </citation>
    <scope>NUCLEOTIDE SEQUENCE [LARGE SCALE GENOMIC DNA]</scope>
    <source>
        <strain evidence="5">DSM 17072</strain>
    </source>
</reference>
<evidence type="ECO:0000256" key="1">
    <source>
        <dbReference type="SAM" id="MobiDB-lite"/>
    </source>
</evidence>
<evidence type="ECO:0000313" key="4">
    <source>
        <dbReference type="EMBL" id="SDQ40990.1"/>
    </source>
</evidence>
<accession>A0A1H1AMY8</accession>
<keyword evidence="2" id="KW-1133">Transmembrane helix</keyword>
<dbReference type="AlphaFoldDB" id="A0A1H1AMY8"/>
<keyword evidence="5" id="KW-1185">Reference proteome</keyword>
<dbReference type="SUPFAM" id="SSF56925">
    <property type="entry name" value="OMPA-like"/>
    <property type="match status" value="1"/>
</dbReference>
<dbReference type="GO" id="GO:0015995">
    <property type="term" value="P:chlorophyll biosynthetic process"/>
    <property type="evidence" value="ECO:0007669"/>
    <property type="project" value="TreeGrafter"/>
</dbReference>
<dbReference type="PANTHER" id="PTHR32039:SF9">
    <property type="entry name" value="MAGNESIUM-CHELATASE SUBUNIT CHLI-2, CHLOROPLASTIC"/>
    <property type="match status" value="1"/>
</dbReference>
<dbReference type="EMBL" id="FNKL01000002">
    <property type="protein sequence ID" value="SDQ40990.1"/>
    <property type="molecule type" value="Genomic_DNA"/>
</dbReference>
<dbReference type="InterPro" id="IPR045006">
    <property type="entry name" value="CHLI-like"/>
</dbReference>
<gene>
    <name evidence="4" type="ORF">SAMN05421664_1501</name>
</gene>
<name>A0A1H1AMY8_9FLAO</name>
<keyword evidence="2" id="KW-0472">Membrane</keyword>
<dbReference type="RefSeq" id="WP_089755120.1">
    <property type="nucleotide sequence ID" value="NZ_FNKL01000002.1"/>
</dbReference>
<dbReference type="PANTHER" id="PTHR32039">
    <property type="entry name" value="MAGNESIUM-CHELATASE SUBUNIT CHLI"/>
    <property type="match status" value="1"/>
</dbReference>
<dbReference type="STRING" id="311333.SAMN05421664_1501"/>
<dbReference type="InterPro" id="IPR025665">
    <property type="entry name" value="Beta-barrel_OMP_2"/>
</dbReference>
<proteinExistence type="predicted"/>
<dbReference type="InterPro" id="IPR011250">
    <property type="entry name" value="OMP/PagP_B-barrel"/>
</dbReference>
<sequence length="454" mass="51075">MSNQWLNNVRNKMEDHTEDVPDGLWDDIRDELFNKEEENTIIVPGNDLKAQNKAGYKNLWYKVGGVAAAIAVFFIGGRELLQRYHEKEASQTAVNSSKKESRNSSDNQIDTIISKEKSKKHIEIVHELNPNIAEKNSVPENSVFSNIIHKDLEEILNLEKSNLFENQFNTSLFKQEEEAANQGNSINNNESINELKEIGGLISREEKIISEKKKLAKNIPKKSWMLSMLTGSASQNSATQFPGYATLNGATMSISDEIWIAGYEDDPLMAILLANQDKEIDARIRYKIPVTFGLSVYRNLGKNKKWGIGTGINYTKLSTELQSGSTSDFIKNDQTVHYVGIPVQINYNVIQKERFTGYVTAGGLAEKAISGNIKTKYIVNDEIKEETTENINKKPVQFSVNSALGVQFKVVDKIGVYAEPGVGYHFKDNSSLNTIYKDKPFNFNVKFGVRILID</sequence>
<dbReference type="OrthoDB" id="1150526at2"/>
<dbReference type="Pfam" id="PF13568">
    <property type="entry name" value="OMP_b-brl_2"/>
    <property type="match status" value="1"/>
</dbReference>
<feature type="domain" description="Outer membrane protein beta-barrel" evidence="3">
    <location>
        <begin position="283"/>
        <end position="418"/>
    </location>
</feature>
<organism evidence="4 5">
    <name type="scientific">Chryseobacterium soldanellicola</name>
    <dbReference type="NCBI Taxonomy" id="311333"/>
    <lineage>
        <taxon>Bacteria</taxon>
        <taxon>Pseudomonadati</taxon>
        <taxon>Bacteroidota</taxon>
        <taxon>Flavobacteriia</taxon>
        <taxon>Flavobacteriales</taxon>
        <taxon>Weeksellaceae</taxon>
        <taxon>Chryseobacterium group</taxon>
        <taxon>Chryseobacterium</taxon>
    </lineage>
</organism>
<keyword evidence="2" id="KW-0812">Transmembrane</keyword>
<dbReference type="Proteomes" id="UP000199627">
    <property type="component" value="Unassembled WGS sequence"/>
</dbReference>
<evidence type="ECO:0000313" key="5">
    <source>
        <dbReference type="Proteomes" id="UP000199627"/>
    </source>
</evidence>
<feature type="region of interest" description="Disordered" evidence="1">
    <location>
        <begin position="88"/>
        <end position="112"/>
    </location>
</feature>
<evidence type="ECO:0000259" key="3">
    <source>
        <dbReference type="Pfam" id="PF13568"/>
    </source>
</evidence>
<protein>
    <submittedName>
        <fullName evidence="4">Outer membrane protein beta-barrel domain-containing protein</fullName>
    </submittedName>
</protein>
<feature type="transmembrane region" description="Helical" evidence="2">
    <location>
        <begin position="59"/>
        <end position="77"/>
    </location>
</feature>
<evidence type="ECO:0000256" key="2">
    <source>
        <dbReference type="SAM" id="Phobius"/>
    </source>
</evidence>